<comment type="caution">
    <text evidence="1">The sequence shown here is derived from an EMBL/GenBank/DDBJ whole genome shotgun (WGS) entry which is preliminary data.</text>
</comment>
<dbReference type="RefSeq" id="WP_212554403.1">
    <property type="nucleotide sequence ID" value="NZ_JAGXOE010000043.1"/>
</dbReference>
<sequence length="97" mass="11145">MTERTPFTHAIANPATRRDIALAVADGIPVDQLADEFNIAPATARRYAEEWAGVQRTIRRLDPWERQSIVHACRRGGRRRWERELGVDVVHELLSEE</sequence>
<dbReference type="EMBL" id="JAGXOE010000043">
    <property type="protein sequence ID" value="MBS4102851.1"/>
    <property type="molecule type" value="Genomic_DNA"/>
</dbReference>
<evidence type="ECO:0000313" key="1">
    <source>
        <dbReference type="EMBL" id="MBS4102851.1"/>
    </source>
</evidence>
<protein>
    <submittedName>
        <fullName evidence="1">Helix-turn-helix domain-containing protein</fullName>
    </submittedName>
</protein>
<keyword evidence="2" id="KW-1185">Reference proteome</keyword>
<gene>
    <name evidence="1" type="ORF">KFZ73_16595</name>
</gene>
<evidence type="ECO:0000313" key="2">
    <source>
        <dbReference type="Proteomes" id="UP000676853"/>
    </source>
</evidence>
<organism evidence="1 2">
    <name type="scientific">Tsukamurella paurometabola</name>
    <name type="common">Corynebacterium paurometabolum</name>
    <dbReference type="NCBI Taxonomy" id="2061"/>
    <lineage>
        <taxon>Bacteria</taxon>
        <taxon>Bacillati</taxon>
        <taxon>Actinomycetota</taxon>
        <taxon>Actinomycetes</taxon>
        <taxon>Mycobacteriales</taxon>
        <taxon>Tsukamurellaceae</taxon>
        <taxon>Tsukamurella</taxon>
    </lineage>
</organism>
<dbReference type="Proteomes" id="UP000676853">
    <property type="component" value="Unassembled WGS sequence"/>
</dbReference>
<accession>A0ABS5NEW5</accession>
<reference evidence="1 2" key="1">
    <citation type="submission" date="2021-04" db="EMBL/GenBank/DDBJ databases">
        <title>Whole genome sequence analysis of a thiophenic sulfur metabolizing bacteria.</title>
        <authorList>
            <person name="Akhtar N."/>
            <person name="Akram J."/>
            <person name="Aslam A."/>
        </authorList>
    </citation>
    <scope>NUCLEOTIDE SEQUENCE [LARGE SCALE GENOMIC DNA]</scope>
    <source>
        <strain evidence="1 2">3OW</strain>
    </source>
</reference>
<name>A0ABS5NEW5_TSUPA</name>
<proteinExistence type="predicted"/>